<dbReference type="EMBL" id="JADIMF010000154">
    <property type="protein sequence ID" value="MBO8470024.1"/>
    <property type="molecule type" value="Genomic_DNA"/>
</dbReference>
<name>A0A9D9ICD1_9SPIO</name>
<feature type="compositionally biased region" description="Basic and acidic residues" evidence="1">
    <location>
        <begin position="63"/>
        <end position="81"/>
    </location>
</feature>
<accession>A0A9D9ICD1</accession>
<feature type="region of interest" description="Disordered" evidence="1">
    <location>
        <begin position="57"/>
        <end position="81"/>
    </location>
</feature>
<dbReference type="AlphaFoldDB" id="A0A9D9ICD1"/>
<protein>
    <submittedName>
        <fullName evidence="2">Uncharacterized protein</fullName>
    </submittedName>
</protein>
<gene>
    <name evidence="2" type="ORF">IAA72_09640</name>
</gene>
<evidence type="ECO:0000256" key="1">
    <source>
        <dbReference type="SAM" id="MobiDB-lite"/>
    </source>
</evidence>
<evidence type="ECO:0000313" key="3">
    <source>
        <dbReference type="Proteomes" id="UP000810292"/>
    </source>
</evidence>
<proteinExistence type="predicted"/>
<sequence>MQRALKLNLSSPIYLESTKLSLDGLISRSSSMEKGYEATVLFRIECDNESITLSQLGAGERNGYTEEEKQKIENGEMPERKEREDFLIPSGMYLFEQLPFLPDEKDLPRILLPYISREDMRVYVRIYKENVLETVMQLLFPIE</sequence>
<organism evidence="2 3">
    <name type="scientific">Candidatus Ornithospirochaeta stercoravium</name>
    <dbReference type="NCBI Taxonomy" id="2840897"/>
    <lineage>
        <taxon>Bacteria</taxon>
        <taxon>Pseudomonadati</taxon>
        <taxon>Spirochaetota</taxon>
        <taxon>Spirochaetia</taxon>
        <taxon>Spirochaetales</taxon>
        <taxon>Spirochaetaceae</taxon>
        <taxon>Spirochaetaceae incertae sedis</taxon>
        <taxon>Candidatus Ornithospirochaeta</taxon>
    </lineage>
</organism>
<reference evidence="2" key="2">
    <citation type="journal article" date="2021" name="PeerJ">
        <title>Extensive microbial diversity within the chicken gut microbiome revealed by metagenomics and culture.</title>
        <authorList>
            <person name="Gilroy R."/>
            <person name="Ravi A."/>
            <person name="Getino M."/>
            <person name="Pursley I."/>
            <person name="Horton D.L."/>
            <person name="Alikhan N.F."/>
            <person name="Baker D."/>
            <person name="Gharbi K."/>
            <person name="Hall N."/>
            <person name="Watson M."/>
            <person name="Adriaenssens E.M."/>
            <person name="Foster-Nyarko E."/>
            <person name="Jarju S."/>
            <person name="Secka A."/>
            <person name="Antonio M."/>
            <person name="Oren A."/>
            <person name="Chaudhuri R.R."/>
            <person name="La Ragione R."/>
            <person name="Hildebrand F."/>
            <person name="Pallen M.J."/>
        </authorList>
    </citation>
    <scope>NUCLEOTIDE SEQUENCE</scope>
    <source>
        <strain evidence="2">14700</strain>
    </source>
</reference>
<evidence type="ECO:0000313" key="2">
    <source>
        <dbReference type="EMBL" id="MBO8470024.1"/>
    </source>
</evidence>
<reference evidence="2" key="1">
    <citation type="submission" date="2020-10" db="EMBL/GenBank/DDBJ databases">
        <authorList>
            <person name="Gilroy R."/>
        </authorList>
    </citation>
    <scope>NUCLEOTIDE SEQUENCE</scope>
    <source>
        <strain evidence="2">14700</strain>
    </source>
</reference>
<dbReference type="Proteomes" id="UP000810292">
    <property type="component" value="Unassembled WGS sequence"/>
</dbReference>
<comment type="caution">
    <text evidence="2">The sequence shown here is derived from an EMBL/GenBank/DDBJ whole genome shotgun (WGS) entry which is preliminary data.</text>
</comment>